<feature type="region of interest" description="Disordered" evidence="1">
    <location>
        <begin position="146"/>
        <end position="165"/>
    </location>
</feature>
<dbReference type="AlphaFoldDB" id="A0AAV3RMY7"/>
<dbReference type="Pfam" id="PF25597">
    <property type="entry name" value="SH3_retrovirus"/>
    <property type="match status" value="1"/>
</dbReference>
<evidence type="ECO:0000313" key="3">
    <source>
        <dbReference type="EMBL" id="GAA0182535.1"/>
    </source>
</evidence>
<protein>
    <recommendedName>
        <fullName evidence="2">Retroviral polymerase SH3-like domain-containing protein</fullName>
    </recommendedName>
</protein>
<comment type="caution">
    <text evidence="3">The sequence shown here is derived from an EMBL/GenBank/DDBJ whole genome shotgun (WGS) entry which is preliminary data.</text>
</comment>
<evidence type="ECO:0000313" key="4">
    <source>
        <dbReference type="Proteomes" id="UP001454036"/>
    </source>
</evidence>
<dbReference type="EMBL" id="BAABME010028846">
    <property type="protein sequence ID" value="GAA0182535.1"/>
    <property type="molecule type" value="Genomic_DNA"/>
</dbReference>
<proteinExistence type="predicted"/>
<reference evidence="3 4" key="1">
    <citation type="submission" date="2024-01" db="EMBL/GenBank/DDBJ databases">
        <title>The complete chloroplast genome sequence of Lithospermum erythrorhizon: insights into the phylogenetic relationship among Boraginaceae species and the maternal lineages of purple gromwells.</title>
        <authorList>
            <person name="Okada T."/>
            <person name="Watanabe K."/>
        </authorList>
    </citation>
    <scope>NUCLEOTIDE SEQUENCE [LARGE SCALE GENOMIC DNA]</scope>
</reference>
<feature type="domain" description="Retroviral polymerase SH3-like" evidence="2">
    <location>
        <begin position="22"/>
        <end position="82"/>
    </location>
</feature>
<name>A0AAV3RMY7_LITER</name>
<dbReference type="Proteomes" id="UP001454036">
    <property type="component" value="Unassembled WGS sequence"/>
</dbReference>
<dbReference type="InterPro" id="IPR057670">
    <property type="entry name" value="SH3_retrovirus"/>
</dbReference>
<sequence length="200" mass="23350">MKFILDSNRKNASYNHLKVFGCIAYAHIPKDERTKLDFKSRQCVFLSYGDEKIGYKLYDLTNKKIIRSRDVSFRENQTVKDLRKIEEIGDYSGDLVDWQDDEEPEFDHRMMNNTDSMIDNLNDDHVNMEHHEDNTEMPAQIPHADNEPVVQDQAQDRRSSRVRTVSSRYSPNEYVLLSDGGEPICYQDAKVLTKISGWLP</sequence>
<evidence type="ECO:0000256" key="1">
    <source>
        <dbReference type="SAM" id="MobiDB-lite"/>
    </source>
</evidence>
<organism evidence="3 4">
    <name type="scientific">Lithospermum erythrorhizon</name>
    <name type="common">Purple gromwell</name>
    <name type="synonym">Lithospermum officinale var. erythrorhizon</name>
    <dbReference type="NCBI Taxonomy" id="34254"/>
    <lineage>
        <taxon>Eukaryota</taxon>
        <taxon>Viridiplantae</taxon>
        <taxon>Streptophyta</taxon>
        <taxon>Embryophyta</taxon>
        <taxon>Tracheophyta</taxon>
        <taxon>Spermatophyta</taxon>
        <taxon>Magnoliopsida</taxon>
        <taxon>eudicotyledons</taxon>
        <taxon>Gunneridae</taxon>
        <taxon>Pentapetalae</taxon>
        <taxon>asterids</taxon>
        <taxon>lamiids</taxon>
        <taxon>Boraginales</taxon>
        <taxon>Boraginaceae</taxon>
        <taxon>Boraginoideae</taxon>
        <taxon>Lithospermeae</taxon>
        <taxon>Lithospermum</taxon>
    </lineage>
</organism>
<evidence type="ECO:0000259" key="2">
    <source>
        <dbReference type="Pfam" id="PF25597"/>
    </source>
</evidence>
<keyword evidence="4" id="KW-1185">Reference proteome</keyword>
<accession>A0AAV3RMY7</accession>
<gene>
    <name evidence="3" type="ORF">LIER_42303</name>
</gene>